<evidence type="ECO:0000256" key="1">
    <source>
        <dbReference type="SAM" id="MobiDB-lite"/>
    </source>
</evidence>
<proteinExistence type="predicted"/>
<evidence type="ECO:0000313" key="3">
    <source>
        <dbReference type="EMBL" id="MCT7661772.1"/>
    </source>
</evidence>
<feature type="compositionally biased region" description="Low complexity" evidence="1">
    <location>
        <begin position="113"/>
        <end position="131"/>
    </location>
</feature>
<evidence type="ECO:0000313" key="4">
    <source>
        <dbReference type="Proteomes" id="UP001206639"/>
    </source>
</evidence>
<feature type="signal peptide" evidence="2">
    <location>
        <begin position="1"/>
        <end position="30"/>
    </location>
</feature>
<comment type="caution">
    <text evidence="3">The sequence shown here is derived from an EMBL/GenBank/DDBJ whole genome shotgun (WGS) entry which is preliminary data.</text>
</comment>
<feature type="region of interest" description="Disordered" evidence="1">
    <location>
        <begin position="29"/>
        <end position="74"/>
    </location>
</feature>
<dbReference type="EMBL" id="JAODWD010000007">
    <property type="protein sequence ID" value="MCT7661772.1"/>
    <property type="molecule type" value="Genomic_DNA"/>
</dbReference>
<feature type="compositionally biased region" description="Pro residues" evidence="1">
    <location>
        <begin position="31"/>
        <end position="57"/>
    </location>
</feature>
<keyword evidence="4" id="KW-1185">Reference proteome</keyword>
<feature type="region of interest" description="Disordered" evidence="1">
    <location>
        <begin position="90"/>
        <end position="162"/>
    </location>
</feature>
<accession>A0ABT2MHM0</accession>
<feature type="chain" id="PRO_5045681420" evidence="2">
    <location>
        <begin position="31"/>
        <end position="162"/>
    </location>
</feature>
<feature type="compositionally biased region" description="Pro residues" evidence="1">
    <location>
        <begin position="132"/>
        <end position="162"/>
    </location>
</feature>
<keyword evidence="2" id="KW-0732">Signal</keyword>
<evidence type="ECO:0000256" key="2">
    <source>
        <dbReference type="SAM" id="SignalP"/>
    </source>
</evidence>
<protein>
    <submittedName>
        <fullName evidence="3">Uncharacterized protein</fullName>
    </submittedName>
</protein>
<reference evidence="4" key="1">
    <citation type="submission" date="2023-07" db="EMBL/GenBank/DDBJ databases">
        <authorList>
            <person name="Deng Y."/>
            <person name="Zhang Y.-Q."/>
        </authorList>
    </citation>
    <scope>NUCLEOTIDE SEQUENCE [LARGE SCALE GENOMIC DNA]</scope>
    <source>
        <strain evidence="4">CPCC 205710</strain>
    </source>
</reference>
<feature type="compositionally biased region" description="Pro residues" evidence="1">
    <location>
        <begin position="98"/>
        <end position="112"/>
    </location>
</feature>
<organism evidence="3 4">
    <name type="scientific">Mycobacterium deserti</name>
    <dbReference type="NCBI Taxonomy" id="2978347"/>
    <lineage>
        <taxon>Bacteria</taxon>
        <taxon>Bacillati</taxon>
        <taxon>Actinomycetota</taxon>
        <taxon>Actinomycetes</taxon>
        <taxon>Mycobacteriales</taxon>
        <taxon>Mycobacteriaceae</taxon>
        <taxon>Mycobacterium</taxon>
    </lineage>
</organism>
<dbReference type="Proteomes" id="UP001206639">
    <property type="component" value="Unassembled WGS sequence"/>
</dbReference>
<sequence>MMTPVDLAKTTVASAMLIAAALPLAGLSAAQPPPPPPAPSAPGVQPPPPVGPPPVPEIAPVYGQGQTPGPFGYIADAWQSFNSANPLDVLTMPQERPIGPPPGAGTGPPLPPGTISLTSPETSTAPLSAGPAPVPGAPAAPGPPVPPPGAAVLPPGPIPPTP</sequence>
<gene>
    <name evidence="3" type="ORF">N4S67_25580</name>
</gene>
<name>A0ABT2MHM0_9MYCO</name>